<keyword evidence="2" id="KW-1185">Reference proteome</keyword>
<dbReference type="SUPFAM" id="SSF47240">
    <property type="entry name" value="Ferritin-like"/>
    <property type="match status" value="1"/>
</dbReference>
<proteinExistence type="predicted"/>
<accession>A0ABR6GNZ1</accession>
<dbReference type="EMBL" id="JACHXO010000001">
    <property type="protein sequence ID" value="MBB3193441.1"/>
    <property type="molecule type" value="Genomic_DNA"/>
</dbReference>
<protein>
    <submittedName>
        <fullName evidence="1">Uncharacterized ferritin-like protein (DUF455 family)</fullName>
    </submittedName>
</protein>
<dbReference type="Pfam" id="PF04305">
    <property type="entry name" value="DUF455"/>
    <property type="match status" value="1"/>
</dbReference>
<evidence type="ECO:0000313" key="2">
    <source>
        <dbReference type="Proteomes" id="UP000574369"/>
    </source>
</evidence>
<reference evidence="1 2" key="1">
    <citation type="submission" date="2020-08" db="EMBL/GenBank/DDBJ databases">
        <title>Genomic Encyclopedia of Type Strains, Phase III (KMG-III): the genomes of soil and plant-associated and newly described type strains.</title>
        <authorList>
            <person name="Whitman W."/>
        </authorList>
    </citation>
    <scope>NUCLEOTIDE SEQUENCE [LARGE SCALE GENOMIC DNA]</scope>
    <source>
        <strain evidence="1 2">CECT 7247</strain>
    </source>
</reference>
<dbReference type="PANTHER" id="PTHR42782:SF4">
    <property type="entry name" value="DUF455 DOMAIN-CONTAINING PROTEIN"/>
    <property type="match status" value="1"/>
</dbReference>
<dbReference type="Proteomes" id="UP000574369">
    <property type="component" value="Unassembled WGS sequence"/>
</dbReference>
<organism evidence="1 2">
    <name type="scientific">Roseateles terrae</name>
    <dbReference type="NCBI Taxonomy" id="431060"/>
    <lineage>
        <taxon>Bacteria</taxon>
        <taxon>Pseudomonadati</taxon>
        <taxon>Pseudomonadota</taxon>
        <taxon>Betaproteobacteria</taxon>
        <taxon>Burkholderiales</taxon>
        <taxon>Sphaerotilaceae</taxon>
        <taxon>Roseateles</taxon>
    </lineage>
</organism>
<dbReference type="RefSeq" id="WP_088448972.1">
    <property type="nucleotide sequence ID" value="NZ_JACHXO010000001.1"/>
</dbReference>
<dbReference type="InterPro" id="IPR011197">
    <property type="entry name" value="UCP012318"/>
</dbReference>
<dbReference type="InterPro" id="IPR007402">
    <property type="entry name" value="DUF455"/>
</dbReference>
<sequence length="261" mass="29392">MELRTRALQVLLIPDPDEKAAAARALYDQRDTLSLDPDALLTPDAALPGRPERPRLMSVLQVPSRSPFTIEGRAALLHAIAHIEFNAINLALDAVWRFPGMPTDFYADWLLVAAEEALHFSLLDKHLRTLGRRYGDFDAHDGLWSMARRTEGDVLARMALVPRTLEARGLDATPPLQAKLGRAGDHRAVEILDIILRDEVGHVRIGNRWYRHLCRERGLDPVALYPRLVEQFEAPRLRPPFNVQARSEAGFSDEEIAYLSS</sequence>
<dbReference type="CDD" id="cd00657">
    <property type="entry name" value="Ferritin_like"/>
    <property type="match status" value="1"/>
</dbReference>
<name>A0ABR6GNZ1_9BURK</name>
<dbReference type="InterPro" id="IPR009078">
    <property type="entry name" value="Ferritin-like_SF"/>
</dbReference>
<comment type="caution">
    <text evidence="1">The sequence shown here is derived from an EMBL/GenBank/DDBJ whole genome shotgun (WGS) entry which is preliminary data.</text>
</comment>
<dbReference type="PIRSF" id="PIRSF012318">
    <property type="entry name" value="UCP012318"/>
    <property type="match status" value="1"/>
</dbReference>
<evidence type="ECO:0000313" key="1">
    <source>
        <dbReference type="EMBL" id="MBB3193441.1"/>
    </source>
</evidence>
<dbReference type="PANTHER" id="PTHR42782">
    <property type="entry name" value="SI:CH73-314G15.3"/>
    <property type="match status" value="1"/>
</dbReference>
<gene>
    <name evidence="1" type="ORF">FHS28_000806</name>
</gene>